<dbReference type="PROSITE" id="PS00187">
    <property type="entry name" value="TPP_ENZYMES"/>
    <property type="match status" value="1"/>
</dbReference>
<dbReference type="Proteomes" id="UP000051269">
    <property type="component" value="Unassembled WGS sequence"/>
</dbReference>
<dbReference type="PANTHER" id="PTHR43452:SF30">
    <property type="entry name" value="PYRUVATE DECARBOXYLASE ISOZYME 1-RELATED"/>
    <property type="match status" value="1"/>
</dbReference>
<dbReference type="PANTHER" id="PTHR43452">
    <property type="entry name" value="PYRUVATE DECARBOXYLASE"/>
    <property type="match status" value="1"/>
</dbReference>
<dbReference type="GO" id="GO:0000949">
    <property type="term" value="P:aromatic amino acid family catabolic process to alcohol via Ehrlich pathway"/>
    <property type="evidence" value="ECO:0007669"/>
    <property type="project" value="TreeGrafter"/>
</dbReference>
<comment type="caution">
    <text evidence="14">The sequence shown here is derived from an EMBL/GenBank/DDBJ whole genome shotgun (WGS) entry which is preliminary data.</text>
</comment>
<dbReference type="InterPro" id="IPR047213">
    <property type="entry name" value="TPP_PYR_PDC_IPDC-like"/>
</dbReference>
<dbReference type="InterPro" id="IPR029061">
    <property type="entry name" value="THDP-binding"/>
</dbReference>
<dbReference type="InterPro" id="IPR012000">
    <property type="entry name" value="Thiamin_PyroP_enz_cen_dom"/>
</dbReference>
<evidence type="ECO:0000259" key="13">
    <source>
        <dbReference type="Pfam" id="PF02776"/>
    </source>
</evidence>
<proteinExistence type="inferred from homology"/>
<comment type="cofactor">
    <cofactor evidence="1">
        <name>a metal cation</name>
        <dbReference type="ChEBI" id="CHEBI:25213"/>
    </cofactor>
</comment>
<protein>
    <recommendedName>
        <fullName evidence="16">Indolepyruvate decarboxylase</fullName>
    </recommendedName>
</protein>
<dbReference type="Pfam" id="PF02776">
    <property type="entry name" value="TPP_enzyme_N"/>
    <property type="match status" value="1"/>
</dbReference>
<reference evidence="14 15" key="1">
    <citation type="submission" date="2015-10" db="EMBL/GenBank/DDBJ databases">
        <title>Metagenome-Assembled Genomes uncover a global brackish microbiome.</title>
        <authorList>
            <person name="Hugerth L.W."/>
            <person name="Larsson J."/>
            <person name="Alneberg J."/>
            <person name="Lindh M.V."/>
            <person name="Legrand C."/>
            <person name="Pinhassi J."/>
            <person name="Andersson A.F."/>
        </authorList>
    </citation>
    <scope>NUCLEOTIDE SEQUENCE [LARGE SCALE GENOMIC DNA]</scope>
    <source>
        <strain evidence="14">BACL18 MAG-120507-bin52</strain>
    </source>
</reference>
<evidence type="ECO:0000256" key="6">
    <source>
        <dbReference type="ARBA" id="ARBA00022842"/>
    </source>
</evidence>
<evidence type="ECO:0000259" key="11">
    <source>
        <dbReference type="Pfam" id="PF00205"/>
    </source>
</evidence>
<evidence type="ECO:0000256" key="10">
    <source>
        <dbReference type="RuleBase" id="RU362132"/>
    </source>
</evidence>
<keyword evidence="7 10" id="KW-0786">Thiamine pyrophosphate</keyword>
<dbReference type="PIRSF" id="PIRSF036565">
    <property type="entry name" value="Pyruvt_ip_decrb"/>
    <property type="match status" value="1"/>
</dbReference>
<keyword evidence="5" id="KW-0210">Decarboxylase</keyword>
<feature type="binding site" evidence="9">
    <location>
        <position position="440"/>
    </location>
    <ligand>
        <name>Mg(2+)</name>
        <dbReference type="ChEBI" id="CHEBI:18420"/>
    </ligand>
</feature>
<dbReference type="Gene3D" id="3.40.50.970">
    <property type="match status" value="2"/>
</dbReference>
<dbReference type="EMBL" id="LIBO01000133">
    <property type="protein sequence ID" value="KRO62110.1"/>
    <property type="molecule type" value="Genomic_DNA"/>
</dbReference>
<dbReference type="Pfam" id="PF00205">
    <property type="entry name" value="TPP_enzyme_M"/>
    <property type="match status" value="1"/>
</dbReference>
<dbReference type="CDD" id="cd07038">
    <property type="entry name" value="TPP_PYR_PDC_IPDC_like"/>
    <property type="match status" value="1"/>
</dbReference>
<evidence type="ECO:0000256" key="4">
    <source>
        <dbReference type="ARBA" id="ARBA00022723"/>
    </source>
</evidence>
<dbReference type="GO" id="GO:0000287">
    <property type="term" value="F:magnesium ion binding"/>
    <property type="evidence" value="ECO:0007669"/>
    <property type="project" value="InterPro"/>
</dbReference>
<dbReference type="SUPFAM" id="SSF52467">
    <property type="entry name" value="DHS-like NAD/FAD-binding domain"/>
    <property type="match status" value="1"/>
</dbReference>
<dbReference type="GO" id="GO:0005829">
    <property type="term" value="C:cytosol"/>
    <property type="evidence" value="ECO:0007669"/>
    <property type="project" value="TreeGrafter"/>
</dbReference>
<dbReference type="Gene3D" id="3.40.50.1220">
    <property type="entry name" value="TPP-binding domain"/>
    <property type="match status" value="1"/>
</dbReference>
<evidence type="ECO:0000259" key="12">
    <source>
        <dbReference type="Pfam" id="PF02775"/>
    </source>
</evidence>
<evidence type="ECO:0000256" key="7">
    <source>
        <dbReference type="ARBA" id="ARBA00023052"/>
    </source>
</evidence>
<feature type="domain" description="Thiamine pyrophosphate enzyme N-terminal TPP-binding" evidence="13">
    <location>
        <begin position="6"/>
        <end position="113"/>
    </location>
</feature>
<keyword evidence="6 9" id="KW-0460">Magnesium</keyword>
<gene>
    <name evidence="14" type="ORF">ABR82_01740</name>
</gene>
<dbReference type="InterPro" id="IPR012001">
    <property type="entry name" value="Thiamin_PyroP_enz_TPP-bd_dom"/>
</dbReference>
<dbReference type="GO" id="GO:0004737">
    <property type="term" value="F:pyruvate decarboxylase activity"/>
    <property type="evidence" value="ECO:0007669"/>
    <property type="project" value="TreeGrafter"/>
</dbReference>
<name>A0A0R2RHT2_9BACT</name>
<accession>A0A0R2RHT2</accession>
<evidence type="ECO:0000313" key="14">
    <source>
        <dbReference type="EMBL" id="KRO62110.1"/>
    </source>
</evidence>
<dbReference type="InterPro" id="IPR047214">
    <property type="entry name" value="TPP_PDC_IPDC"/>
</dbReference>
<organism evidence="14 15">
    <name type="scientific">Verrucomicrobia subdivision 6 bacterium BACL9 MAG-120507-bin52</name>
    <dbReference type="NCBI Taxonomy" id="1655590"/>
    <lineage>
        <taxon>Bacteria</taxon>
        <taxon>Pseudomonadati</taxon>
        <taxon>Verrucomicrobiota</taxon>
        <taxon>Verrucomicrobiia</taxon>
        <taxon>Verrucomicrobiales</taxon>
        <taxon>Verrucomicrobia subdivision 6</taxon>
    </lineage>
</organism>
<feature type="binding site" evidence="9">
    <location>
        <position position="467"/>
    </location>
    <ligand>
        <name>Mg(2+)</name>
        <dbReference type="ChEBI" id="CHEBI:18420"/>
    </ligand>
</feature>
<evidence type="ECO:0008006" key="16">
    <source>
        <dbReference type="Google" id="ProtNLM"/>
    </source>
</evidence>
<keyword evidence="4 9" id="KW-0479">Metal-binding</keyword>
<comment type="cofactor">
    <cofactor evidence="2">
        <name>thiamine diphosphate</name>
        <dbReference type="ChEBI" id="CHEBI:58937"/>
    </cofactor>
</comment>
<feature type="domain" description="Thiamine pyrophosphate enzyme central" evidence="11">
    <location>
        <begin position="204"/>
        <end position="336"/>
    </location>
</feature>
<dbReference type="CDD" id="cd02005">
    <property type="entry name" value="TPP_PDC_IPDC"/>
    <property type="match status" value="1"/>
</dbReference>
<evidence type="ECO:0000256" key="1">
    <source>
        <dbReference type="ARBA" id="ARBA00001920"/>
    </source>
</evidence>
<evidence type="ECO:0000256" key="9">
    <source>
        <dbReference type="PIRSR" id="PIRSR036565-2"/>
    </source>
</evidence>
<dbReference type="InterPro" id="IPR029035">
    <property type="entry name" value="DHS-like_NAD/FAD-binding_dom"/>
</dbReference>
<comment type="cofactor">
    <cofactor evidence="9">
        <name>Mg(2+)</name>
        <dbReference type="ChEBI" id="CHEBI:18420"/>
    </cofactor>
    <text evidence="9">Binds 1 Mg(2+) per subunit.</text>
</comment>
<feature type="domain" description="Thiamine pyrophosphate enzyme TPP-binding" evidence="12">
    <location>
        <begin position="411"/>
        <end position="532"/>
    </location>
</feature>
<dbReference type="InterPro" id="IPR012110">
    <property type="entry name" value="PDC/IPDC-like"/>
</dbReference>
<dbReference type="Pfam" id="PF02775">
    <property type="entry name" value="TPP_enzyme_C"/>
    <property type="match status" value="1"/>
</dbReference>
<evidence type="ECO:0000313" key="15">
    <source>
        <dbReference type="Proteomes" id="UP000051269"/>
    </source>
</evidence>
<dbReference type="AlphaFoldDB" id="A0A0R2RHT2"/>
<evidence type="ECO:0000256" key="8">
    <source>
        <dbReference type="ARBA" id="ARBA00023239"/>
    </source>
</evidence>
<sequence length="556" mass="60638">MSKNLTVVEYVINRLADLGIDRAFGVPGDYSFPIDDAIEFSSRMKWVVCANELNASYAADGYARRRGAALLTTTYAVGELSAVNGVMGAKAHRVPIFHVVGAPSTRIQRAGMITHHTLGDGVYGNFFDISAACCGVSAKITPDNVITEMERVIHEAFRLSQPAYIQIPEDYAVMPVQGIPVKGKRLPHVFRGKSNPIEVKAAVRAILARLKKAKRPIAMPSFQVKRYHAQPQLLSLLKRTGLPFTLTSMDKGVVDESHPNYLGLFAGKDSAPASAGKAALSADLILCVGEVLEEDFNVGSWSALLDPARKVILGPDYVKVGDQYFTSCMLPDVLATLARSAPRVKRAKHPAPKFLPMVGQPHDPISSAALYPRLQRFLREGDNLVVEGGSCMFPCASLLLPKGVSYEGQILWASIGWATPTTLGVALAEPKRRTIMVSGDGAHQLTANEIGVMGRYGINPILIVLNNGIYGVEDVLSERGHVYDDLAGWNYHTLPAAMGCRDWFCTRIETVGDLESALEEARNHRGACYLEVMIPETESQPLSKKTINRIYKTYAK</sequence>
<evidence type="ECO:0000256" key="3">
    <source>
        <dbReference type="ARBA" id="ARBA00007812"/>
    </source>
</evidence>
<evidence type="ECO:0000256" key="2">
    <source>
        <dbReference type="ARBA" id="ARBA00001964"/>
    </source>
</evidence>
<keyword evidence="8" id="KW-0456">Lyase</keyword>
<evidence type="ECO:0000256" key="5">
    <source>
        <dbReference type="ARBA" id="ARBA00022793"/>
    </source>
</evidence>
<dbReference type="InterPro" id="IPR000399">
    <property type="entry name" value="TPP-bd_CS"/>
</dbReference>
<comment type="similarity">
    <text evidence="3 10">Belongs to the TPP enzyme family.</text>
</comment>
<dbReference type="SUPFAM" id="SSF52518">
    <property type="entry name" value="Thiamin diphosphate-binding fold (THDP-binding)"/>
    <property type="match status" value="2"/>
</dbReference>
<dbReference type="InterPro" id="IPR011766">
    <property type="entry name" value="TPP_enzyme_TPP-bd"/>
</dbReference>
<dbReference type="GO" id="GO:0030976">
    <property type="term" value="F:thiamine pyrophosphate binding"/>
    <property type="evidence" value="ECO:0007669"/>
    <property type="project" value="InterPro"/>
</dbReference>